<gene>
    <name evidence="8" type="ORF">OSB1V03_LOCUS15556</name>
</gene>
<evidence type="ECO:0000256" key="2">
    <source>
        <dbReference type="ARBA" id="ARBA00022483"/>
    </source>
</evidence>
<comment type="subcellular location">
    <subcellularLocation>
        <location evidence="1">Target cell membrane</location>
    </subcellularLocation>
</comment>
<protein>
    <submittedName>
        <fullName evidence="8">Uncharacterized protein</fullName>
    </submittedName>
</protein>
<keyword evidence="2" id="KW-0268">Exocytosis</keyword>
<reference evidence="8" key="1">
    <citation type="submission" date="2020-11" db="EMBL/GenBank/DDBJ databases">
        <authorList>
            <person name="Tran Van P."/>
        </authorList>
    </citation>
    <scope>NUCLEOTIDE SEQUENCE</scope>
</reference>
<dbReference type="AlphaFoldDB" id="A0A7R9L5A5"/>
<feature type="region of interest" description="Disordered" evidence="7">
    <location>
        <begin position="55"/>
        <end position="98"/>
    </location>
</feature>
<accession>A0A7R9L5A5</accession>
<evidence type="ECO:0000313" key="9">
    <source>
        <dbReference type="Proteomes" id="UP000759131"/>
    </source>
</evidence>
<dbReference type="InterPro" id="IPR036770">
    <property type="entry name" value="Ankyrin_rpt-contain_sf"/>
</dbReference>
<dbReference type="Gene3D" id="1.25.40.20">
    <property type="entry name" value="Ankyrin repeat-containing domain"/>
    <property type="match status" value="1"/>
</dbReference>
<dbReference type="OrthoDB" id="432281at2759"/>
<dbReference type="EMBL" id="CAJPIZ010016162">
    <property type="protein sequence ID" value="CAG2115594.1"/>
    <property type="molecule type" value="Genomic_DNA"/>
</dbReference>
<dbReference type="GO" id="GO:0044218">
    <property type="term" value="C:other organism cell membrane"/>
    <property type="evidence" value="ECO:0007669"/>
    <property type="project" value="UniProtKB-KW"/>
</dbReference>
<keyword evidence="5" id="KW-1053">Target membrane</keyword>
<dbReference type="GO" id="GO:0006887">
    <property type="term" value="P:exocytosis"/>
    <property type="evidence" value="ECO:0007669"/>
    <property type="project" value="UniProtKB-KW"/>
</dbReference>
<evidence type="ECO:0000256" key="1">
    <source>
        <dbReference type="ARBA" id="ARBA00004175"/>
    </source>
</evidence>
<dbReference type="PANTHER" id="PTHR24172">
    <property type="entry name" value="ANK_REP_REGION DOMAIN-CONTAINING PROTEIN"/>
    <property type="match status" value="1"/>
</dbReference>
<evidence type="ECO:0000256" key="7">
    <source>
        <dbReference type="SAM" id="MobiDB-lite"/>
    </source>
</evidence>
<evidence type="ECO:0000256" key="6">
    <source>
        <dbReference type="PROSITE-ProRule" id="PRU00023"/>
    </source>
</evidence>
<dbReference type="PROSITE" id="PS50088">
    <property type="entry name" value="ANK_REPEAT"/>
    <property type="match status" value="1"/>
</dbReference>
<dbReference type="Proteomes" id="UP000759131">
    <property type="component" value="Unassembled WGS sequence"/>
</dbReference>
<keyword evidence="4" id="KW-0638">Presynaptic neurotoxin</keyword>
<keyword evidence="3" id="KW-1052">Target cell membrane</keyword>
<evidence type="ECO:0000256" key="3">
    <source>
        <dbReference type="ARBA" id="ARBA00022537"/>
    </source>
</evidence>
<keyword evidence="6" id="KW-0040">ANK repeat</keyword>
<keyword evidence="4" id="KW-0528">Neurotoxin</keyword>
<dbReference type="Pfam" id="PF12796">
    <property type="entry name" value="Ank_2"/>
    <property type="match status" value="1"/>
</dbReference>
<keyword evidence="5" id="KW-0472">Membrane</keyword>
<dbReference type="SUPFAM" id="SSF48403">
    <property type="entry name" value="Ankyrin repeat"/>
    <property type="match status" value="1"/>
</dbReference>
<dbReference type="InterPro" id="IPR002110">
    <property type="entry name" value="Ankyrin_rpt"/>
</dbReference>
<proteinExistence type="predicted"/>
<feature type="compositionally biased region" description="Low complexity" evidence="7">
    <location>
        <begin position="74"/>
        <end position="87"/>
    </location>
</feature>
<dbReference type="PANTHER" id="PTHR24172:SF4">
    <property type="entry name" value="ANK_REP_REGION DOMAIN-CONTAINING PROTEIN"/>
    <property type="match status" value="1"/>
</dbReference>
<organism evidence="8">
    <name type="scientific">Medioppia subpectinata</name>
    <dbReference type="NCBI Taxonomy" id="1979941"/>
    <lineage>
        <taxon>Eukaryota</taxon>
        <taxon>Metazoa</taxon>
        <taxon>Ecdysozoa</taxon>
        <taxon>Arthropoda</taxon>
        <taxon>Chelicerata</taxon>
        <taxon>Arachnida</taxon>
        <taxon>Acari</taxon>
        <taxon>Acariformes</taxon>
        <taxon>Sarcoptiformes</taxon>
        <taxon>Oribatida</taxon>
        <taxon>Brachypylina</taxon>
        <taxon>Oppioidea</taxon>
        <taxon>Oppiidae</taxon>
        <taxon>Medioppia</taxon>
    </lineage>
</organism>
<dbReference type="SMART" id="SM00248">
    <property type="entry name" value="ANK"/>
    <property type="match status" value="2"/>
</dbReference>
<evidence type="ECO:0000256" key="4">
    <source>
        <dbReference type="ARBA" id="ARBA00023028"/>
    </source>
</evidence>
<keyword evidence="4" id="KW-0800">Toxin</keyword>
<name>A0A7R9L5A5_9ACAR</name>
<dbReference type="PROSITE" id="PS50297">
    <property type="entry name" value="ANK_REP_REGION"/>
    <property type="match status" value="1"/>
</dbReference>
<feature type="repeat" description="ANK" evidence="6">
    <location>
        <begin position="228"/>
        <end position="263"/>
    </location>
</feature>
<evidence type="ECO:0000313" key="8">
    <source>
        <dbReference type="EMBL" id="CAD7635164.1"/>
    </source>
</evidence>
<dbReference type="GO" id="GO:0044231">
    <property type="term" value="C:host cell presynaptic membrane"/>
    <property type="evidence" value="ECO:0007669"/>
    <property type="project" value="UniProtKB-KW"/>
</dbReference>
<sequence length="267" mass="29358">MSSLMHRSNIKELIRQGNLSTLEEVVLQGFGDRLLGETSNAPLVQEFLDKLPDFISGANDGTQSEETLSDRADSSSNDGSNVSSVRGRVGGALNSPSAPRLDVSSANLKRWIQENNLEMLEGVVMEGYGTRLKEKAEYFTDDDSADSMLYISEMVPKMMNKIRVIHAAVSCGDLLGLQDGLDEKNDYVVAKDHLGMAPIHKATIMGHIDVVEYILDKFPDTVNLRDKEGRTALHYSAATTNRNGSKIYKILIRAGADPRIRDSVIDI</sequence>
<keyword evidence="9" id="KW-1185">Reference proteome</keyword>
<dbReference type="EMBL" id="OC870737">
    <property type="protein sequence ID" value="CAD7635164.1"/>
    <property type="molecule type" value="Genomic_DNA"/>
</dbReference>
<evidence type="ECO:0000256" key="5">
    <source>
        <dbReference type="ARBA" id="ARBA00023298"/>
    </source>
</evidence>